<comment type="catalytic activity">
    <reaction evidence="7">
        <text>L-cysteine + O2 = 3-sulfino-L-alanine + H(+)</text>
        <dbReference type="Rhea" id="RHEA:20441"/>
        <dbReference type="ChEBI" id="CHEBI:15378"/>
        <dbReference type="ChEBI" id="CHEBI:15379"/>
        <dbReference type="ChEBI" id="CHEBI:35235"/>
        <dbReference type="ChEBI" id="CHEBI:61085"/>
        <dbReference type="EC" id="1.13.11.20"/>
    </reaction>
    <physiologicalReaction direction="left-to-right" evidence="7">
        <dbReference type="Rhea" id="RHEA:20442"/>
    </physiologicalReaction>
</comment>
<evidence type="ECO:0000256" key="7">
    <source>
        <dbReference type="ARBA" id="ARBA00024284"/>
    </source>
</evidence>
<keyword evidence="5" id="KW-0560">Oxidoreductase</keyword>
<keyword evidence="9" id="KW-0223">Dioxygenase</keyword>
<feature type="region of interest" description="Disordered" evidence="8">
    <location>
        <begin position="1"/>
        <end position="46"/>
    </location>
</feature>
<evidence type="ECO:0000256" key="1">
    <source>
        <dbReference type="ARBA" id="ARBA00001954"/>
    </source>
</evidence>
<dbReference type="InterPro" id="IPR012864">
    <property type="entry name" value="PCO/ADO"/>
</dbReference>
<dbReference type="PANTHER" id="PTHR22966">
    <property type="entry name" value="2-AMINOETHANETHIOL DIOXYGENASE"/>
    <property type="match status" value="1"/>
</dbReference>
<dbReference type="Gene3D" id="2.60.120.10">
    <property type="entry name" value="Jelly Rolls"/>
    <property type="match status" value="1"/>
</dbReference>
<dbReference type="OrthoDB" id="271433at2759"/>
<comment type="caution">
    <text evidence="9">The sequence shown here is derived from an EMBL/GenBank/DDBJ whole genome shotgun (WGS) entry which is preliminary data.</text>
</comment>
<evidence type="ECO:0000313" key="10">
    <source>
        <dbReference type="Proteomes" id="UP000623129"/>
    </source>
</evidence>
<gene>
    <name evidence="9" type="ORF">FCM35_KLT13032</name>
</gene>
<comment type="similarity">
    <text evidence="2">Belongs to the cysteine dioxygenase family.</text>
</comment>
<dbReference type="AlphaFoldDB" id="A0A833QG06"/>
<name>A0A833QG06_9POAL</name>
<dbReference type="GO" id="GO:0046872">
    <property type="term" value="F:metal ion binding"/>
    <property type="evidence" value="ECO:0007669"/>
    <property type="project" value="UniProtKB-KW"/>
</dbReference>
<evidence type="ECO:0000256" key="4">
    <source>
        <dbReference type="ARBA" id="ARBA00022723"/>
    </source>
</evidence>
<dbReference type="PANTHER" id="PTHR22966:SF63">
    <property type="entry name" value="CYSTEINE DIOXYGENASE"/>
    <property type="match status" value="1"/>
</dbReference>
<evidence type="ECO:0000256" key="5">
    <source>
        <dbReference type="ARBA" id="ARBA00023002"/>
    </source>
</evidence>
<evidence type="ECO:0000256" key="3">
    <source>
        <dbReference type="ARBA" id="ARBA00013133"/>
    </source>
</evidence>
<sequence length="283" mass="31813">MKVEGSTGGEEGKTRKGQKREFRNGEGNNGVKLREKRKTRRRIQADSSAGIQRLFMACKKVFKGPGTVPEPAEVDMLQQLLDKMRPEDVGLSTDLPFFTSNNASIGTPRITYTTIYKCNNFSMVMFFLPPRAVIPLHNHPGMTVFSKLLLGSMHIKSYDWIDTTSNGLTQPDQLRLAKKVEDSDFTAPCDTSILYPTTGGNMHTFTAITACAVLDVLGPPYSIEEDRDCTYYQDFPYSHHVPNGETDLTAQHKDQLGWLKEIDMPKDLKMDRIEYLGPPIIES</sequence>
<keyword evidence="6" id="KW-0408">Iron</keyword>
<keyword evidence="4" id="KW-0479">Metal-binding</keyword>
<dbReference type="Proteomes" id="UP000623129">
    <property type="component" value="Unassembled WGS sequence"/>
</dbReference>
<dbReference type="EC" id="1.13.11.20" evidence="3"/>
<dbReference type="SUPFAM" id="SSF51182">
    <property type="entry name" value="RmlC-like cupins"/>
    <property type="match status" value="1"/>
</dbReference>
<dbReference type="CDD" id="cd20289">
    <property type="entry name" value="cupin_ADO"/>
    <property type="match status" value="1"/>
</dbReference>
<evidence type="ECO:0000256" key="6">
    <source>
        <dbReference type="ARBA" id="ARBA00023004"/>
    </source>
</evidence>
<dbReference type="GO" id="GO:0070483">
    <property type="term" value="P:detection of hypoxia"/>
    <property type="evidence" value="ECO:0007669"/>
    <property type="project" value="UniProtKB-ARBA"/>
</dbReference>
<feature type="compositionally biased region" description="Basic and acidic residues" evidence="8">
    <location>
        <begin position="10"/>
        <end position="24"/>
    </location>
</feature>
<dbReference type="GO" id="GO:0017172">
    <property type="term" value="F:cysteine dioxygenase activity"/>
    <property type="evidence" value="ECO:0007669"/>
    <property type="project" value="UniProtKB-EC"/>
</dbReference>
<proteinExistence type="inferred from homology"/>
<comment type="cofactor">
    <cofactor evidence="1">
        <name>Fe(2+)</name>
        <dbReference type="ChEBI" id="CHEBI:29033"/>
    </cofactor>
</comment>
<organism evidence="9 10">
    <name type="scientific">Carex littledalei</name>
    <dbReference type="NCBI Taxonomy" id="544730"/>
    <lineage>
        <taxon>Eukaryota</taxon>
        <taxon>Viridiplantae</taxon>
        <taxon>Streptophyta</taxon>
        <taxon>Embryophyta</taxon>
        <taxon>Tracheophyta</taxon>
        <taxon>Spermatophyta</taxon>
        <taxon>Magnoliopsida</taxon>
        <taxon>Liliopsida</taxon>
        <taxon>Poales</taxon>
        <taxon>Cyperaceae</taxon>
        <taxon>Cyperoideae</taxon>
        <taxon>Cariceae</taxon>
        <taxon>Carex</taxon>
        <taxon>Carex subgen. Euthyceras</taxon>
    </lineage>
</organism>
<protein>
    <recommendedName>
        <fullName evidence="3">cysteine dioxygenase</fullName>
        <ecNumber evidence="3">1.13.11.20</ecNumber>
    </recommendedName>
</protein>
<dbReference type="InterPro" id="IPR014710">
    <property type="entry name" value="RmlC-like_jellyroll"/>
</dbReference>
<dbReference type="EMBL" id="SWLB01000024">
    <property type="protein sequence ID" value="KAF3323043.1"/>
    <property type="molecule type" value="Genomic_DNA"/>
</dbReference>
<evidence type="ECO:0000313" key="9">
    <source>
        <dbReference type="EMBL" id="KAF3323043.1"/>
    </source>
</evidence>
<evidence type="ECO:0000256" key="2">
    <source>
        <dbReference type="ARBA" id="ARBA00006622"/>
    </source>
</evidence>
<dbReference type="Pfam" id="PF07847">
    <property type="entry name" value="PCO_ADO"/>
    <property type="match status" value="1"/>
</dbReference>
<keyword evidence="10" id="KW-1185">Reference proteome</keyword>
<evidence type="ECO:0000256" key="8">
    <source>
        <dbReference type="SAM" id="MobiDB-lite"/>
    </source>
</evidence>
<reference evidence="9" key="1">
    <citation type="submission" date="2020-01" db="EMBL/GenBank/DDBJ databases">
        <title>Genome sequence of Kobresia littledalei, the first chromosome-level genome in the family Cyperaceae.</title>
        <authorList>
            <person name="Qu G."/>
        </authorList>
    </citation>
    <scope>NUCLEOTIDE SEQUENCE</scope>
    <source>
        <strain evidence="9">C.B.Clarke</strain>
        <tissue evidence="9">Leaf</tissue>
    </source>
</reference>
<accession>A0A833QG06</accession>
<dbReference type="InterPro" id="IPR011051">
    <property type="entry name" value="RmlC_Cupin_sf"/>
</dbReference>